<name>A0ABD5YGZ5_9EURY</name>
<dbReference type="Gene3D" id="3.60.15.10">
    <property type="entry name" value="Ribonuclease Z/Hydroxyacylglutathione hydrolase-like"/>
    <property type="match status" value="1"/>
</dbReference>
<dbReference type="PANTHER" id="PTHR30619">
    <property type="entry name" value="DNA INTERNALIZATION/COMPETENCE PROTEIN COMEC/REC2"/>
    <property type="match status" value="1"/>
</dbReference>
<dbReference type="PROSITE" id="PS51841">
    <property type="entry name" value="LTD"/>
    <property type="match status" value="1"/>
</dbReference>
<dbReference type="Gene3D" id="2.60.40.1260">
    <property type="entry name" value="Lamin Tail domain"/>
    <property type="match status" value="1"/>
</dbReference>
<proteinExistence type="predicted"/>
<evidence type="ECO:0000313" key="3">
    <source>
        <dbReference type="EMBL" id="MFC7188182.1"/>
    </source>
</evidence>
<dbReference type="InterPro" id="IPR052159">
    <property type="entry name" value="Competence_DNA_uptake"/>
</dbReference>
<accession>A0ABD5YGZ5</accession>
<protein>
    <submittedName>
        <fullName evidence="3">Lamin tail domain-containing protein</fullName>
    </submittedName>
</protein>
<feature type="region of interest" description="Disordered" evidence="1">
    <location>
        <begin position="133"/>
        <end position="194"/>
    </location>
</feature>
<evidence type="ECO:0000259" key="2">
    <source>
        <dbReference type="PROSITE" id="PS51841"/>
    </source>
</evidence>
<organism evidence="3 4">
    <name type="scientific">Halorubrum yunnanense</name>
    <dbReference type="NCBI Taxonomy" id="1526162"/>
    <lineage>
        <taxon>Archaea</taxon>
        <taxon>Methanobacteriati</taxon>
        <taxon>Methanobacteriota</taxon>
        <taxon>Stenosarchaea group</taxon>
        <taxon>Halobacteria</taxon>
        <taxon>Halobacteriales</taxon>
        <taxon>Haloferacaceae</taxon>
        <taxon>Halorubrum</taxon>
    </lineage>
</organism>
<dbReference type="AlphaFoldDB" id="A0ABD5YGZ5"/>
<feature type="domain" description="LTD" evidence="2">
    <location>
        <begin position="180"/>
        <end position="303"/>
    </location>
</feature>
<dbReference type="Pfam" id="PF00932">
    <property type="entry name" value="LTD"/>
    <property type="match status" value="1"/>
</dbReference>
<dbReference type="PANTHER" id="PTHR30619:SF1">
    <property type="entry name" value="RECOMBINATION PROTEIN 2"/>
    <property type="match status" value="1"/>
</dbReference>
<feature type="compositionally biased region" description="Acidic residues" evidence="1">
    <location>
        <begin position="172"/>
        <end position="188"/>
    </location>
</feature>
<evidence type="ECO:0000256" key="1">
    <source>
        <dbReference type="SAM" id="MobiDB-lite"/>
    </source>
</evidence>
<evidence type="ECO:0000313" key="4">
    <source>
        <dbReference type="Proteomes" id="UP001596390"/>
    </source>
</evidence>
<dbReference type="SUPFAM" id="SSF74853">
    <property type="entry name" value="Lamin A/C globular tail domain"/>
    <property type="match status" value="1"/>
</dbReference>
<sequence>MTPPEGYLANGDRNENSLVLHLQYGESSFLLPGDGETESEEYLVETYGDELNATVFAVGHHGSRSSTSEPFLETVSPRVAVVSSAYDSQYGHPHEEVPTRLDQRSVPTFWTGTHGNVRLTSNGSAIRVATQQDAPTDAAGLRDGEPISTAADVGFTDRVVIPTSGTAAPATPDDDASDSSTPEPDDSTPGDTNTSLSIAEIHADADGNDNENLNDEYVVLENTGQTTLDLSGWTVSDSADHTYTIPRGVELTAGAQVVVHTGRGTDTATDLYWGRSSAVWNNDGDTVILTDGSESVVIEESYS</sequence>
<dbReference type="InterPro" id="IPR036415">
    <property type="entry name" value="Lamin_tail_dom_sf"/>
</dbReference>
<dbReference type="InterPro" id="IPR036866">
    <property type="entry name" value="RibonucZ/Hydroxyglut_hydro"/>
</dbReference>
<dbReference type="SUPFAM" id="SSF56281">
    <property type="entry name" value="Metallo-hydrolase/oxidoreductase"/>
    <property type="match status" value="1"/>
</dbReference>
<dbReference type="InterPro" id="IPR001322">
    <property type="entry name" value="Lamin_tail_dom"/>
</dbReference>
<feature type="compositionally biased region" description="Low complexity" evidence="1">
    <location>
        <begin position="162"/>
        <end position="171"/>
    </location>
</feature>
<gene>
    <name evidence="3" type="ORF">ACFQMK_15135</name>
</gene>
<dbReference type="Proteomes" id="UP001596390">
    <property type="component" value="Unassembled WGS sequence"/>
</dbReference>
<reference evidence="3 4" key="1">
    <citation type="journal article" date="2019" name="Int. J. Syst. Evol. Microbiol.">
        <title>The Global Catalogue of Microorganisms (GCM) 10K type strain sequencing project: providing services to taxonomists for standard genome sequencing and annotation.</title>
        <authorList>
            <consortium name="The Broad Institute Genomics Platform"/>
            <consortium name="The Broad Institute Genome Sequencing Center for Infectious Disease"/>
            <person name="Wu L."/>
            <person name="Ma J."/>
        </authorList>
    </citation>
    <scope>NUCLEOTIDE SEQUENCE [LARGE SCALE GENOMIC DNA]</scope>
    <source>
        <strain evidence="3 4">Q85</strain>
    </source>
</reference>
<dbReference type="RefSeq" id="WP_309243310.1">
    <property type="nucleotide sequence ID" value="NZ_JAODIX010000076.1"/>
</dbReference>
<dbReference type="EMBL" id="JBHSZZ010000076">
    <property type="protein sequence ID" value="MFC7188182.1"/>
    <property type="molecule type" value="Genomic_DNA"/>
</dbReference>
<keyword evidence="4" id="KW-1185">Reference proteome</keyword>
<comment type="caution">
    <text evidence="3">The sequence shown here is derived from an EMBL/GenBank/DDBJ whole genome shotgun (WGS) entry which is preliminary data.</text>
</comment>